<keyword evidence="3" id="KW-0378">Hydrolase</keyword>
<evidence type="ECO:0000313" key="8">
    <source>
        <dbReference type="EMBL" id="MCS0580170.1"/>
    </source>
</evidence>
<evidence type="ECO:0000256" key="2">
    <source>
        <dbReference type="ARBA" id="ARBA00022670"/>
    </source>
</evidence>
<evidence type="ECO:0000256" key="5">
    <source>
        <dbReference type="SAM" id="SignalP"/>
    </source>
</evidence>
<evidence type="ECO:0000313" key="9">
    <source>
        <dbReference type="Proteomes" id="UP001204151"/>
    </source>
</evidence>
<dbReference type="Pfam" id="PF12913">
    <property type="entry name" value="SH3_6"/>
    <property type="match status" value="1"/>
</dbReference>
<dbReference type="Pfam" id="PF00877">
    <property type="entry name" value="NLPC_P60"/>
    <property type="match status" value="1"/>
</dbReference>
<gene>
    <name evidence="8" type="ORF">NX784_01045</name>
</gene>
<evidence type="ECO:0000259" key="6">
    <source>
        <dbReference type="Pfam" id="PF00877"/>
    </source>
</evidence>
<protein>
    <submittedName>
        <fullName evidence="8">SH3 domain-containing protein</fullName>
    </submittedName>
</protein>
<dbReference type="InterPro" id="IPR000064">
    <property type="entry name" value="NLP_P60_dom"/>
</dbReference>
<dbReference type="SUPFAM" id="SSF54001">
    <property type="entry name" value="Cysteine proteinases"/>
    <property type="match status" value="1"/>
</dbReference>
<comment type="caution">
    <text evidence="8">The sequence shown here is derived from an EMBL/GenBank/DDBJ whole genome shotgun (WGS) entry which is preliminary data.</text>
</comment>
<feature type="domain" description="NlpC/P60" evidence="6">
    <location>
        <begin position="331"/>
        <end position="411"/>
    </location>
</feature>
<sequence length="473" mass="50439">MSKRAAPPTHRLVPALAALACGLALATGAAAAPPALSVSGIPALSDAMLSSDYWIHRAAAPDAVLLDARATAAQRAAAYAPGGGFIDIRHLPAPLTHDAVVDWIRQAEQSPVKLAVDDMGRPVGADTLQSLRDNKAANRIAATAPARYGLAVRRAAMRTLPSDRAFYAAADQRDYESLTAGTLFPGEPLLIAHASADGRWLLAVTTQGPAWVHRDDIAEGAADAVFGYADKAPGRVVTGDHVRTVFTPELPAVSALDLDMGVALPRADVAADAPVNGASPYASWAVQLPVREADGTLAFRPALIRRSADTAPGYLPLTRANIIRQAFKFLGERYGWGHQFDARDCSRLVSETYRSTGILLQHSSALQGTTTAVRHRLFTDKDTHASRVEALRQAQVGDLVVVPGHVLMIIGHVDGEPYVIQDVPYAVFKDPASGQMRRTKLNQVSVTPLLPLYADDTTLYVDAMTSLVQPTRR</sequence>
<accession>A0ABT1ZJT3</accession>
<feature type="domain" description="SH3b1" evidence="7">
    <location>
        <begin position="166"/>
        <end position="213"/>
    </location>
</feature>
<dbReference type="InterPro" id="IPR039439">
    <property type="entry name" value="SH3b1_dom"/>
</dbReference>
<dbReference type="EMBL" id="JANUGW010000001">
    <property type="protein sequence ID" value="MCS0580170.1"/>
    <property type="molecule type" value="Genomic_DNA"/>
</dbReference>
<name>A0ABT1ZJT3_9BURK</name>
<comment type="similarity">
    <text evidence="1">Belongs to the peptidase C40 family.</text>
</comment>
<dbReference type="InterPro" id="IPR038765">
    <property type="entry name" value="Papain-like_cys_pep_sf"/>
</dbReference>
<feature type="chain" id="PRO_5045484651" evidence="5">
    <location>
        <begin position="32"/>
        <end position="473"/>
    </location>
</feature>
<evidence type="ECO:0000259" key="7">
    <source>
        <dbReference type="Pfam" id="PF12913"/>
    </source>
</evidence>
<keyword evidence="9" id="KW-1185">Reference proteome</keyword>
<dbReference type="RefSeq" id="WP_258814821.1">
    <property type="nucleotide sequence ID" value="NZ_JANUGW010000001.1"/>
</dbReference>
<keyword evidence="4" id="KW-0788">Thiol protease</keyword>
<reference evidence="8 9" key="1">
    <citation type="submission" date="2022-08" db="EMBL/GenBank/DDBJ databases">
        <title>Reclassification of Massilia species as members of the genera Telluria, Duganella, Pseudoduganella, Mokoshia gen. nov. and Zemynaea gen. nov. using orthogonal and non-orthogonal genome-based approaches.</title>
        <authorList>
            <person name="Bowman J.P."/>
        </authorList>
    </citation>
    <scope>NUCLEOTIDE SEQUENCE [LARGE SCALE GENOMIC DNA]</scope>
    <source>
        <strain evidence="8 9">JCM 31316</strain>
    </source>
</reference>
<keyword evidence="5" id="KW-0732">Signal</keyword>
<organism evidence="8 9">
    <name type="scientific">Massilia pinisoli</name>
    <dbReference type="NCBI Taxonomy" id="1772194"/>
    <lineage>
        <taxon>Bacteria</taxon>
        <taxon>Pseudomonadati</taxon>
        <taxon>Pseudomonadota</taxon>
        <taxon>Betaproteobacteria</taxon>
        <taxon>Burkholderiales</taxon>
        <taxon>Oxalobacteraceae</taxon>
        <taxon>Telluria group</taxon>
        <taxon>Massilia</taxon>
    </lineage>
</organism>
<proteinExistence type="inferred from homology"/>
<keyword evidence="2" id="KW-0645">Protease</keyword>
<evidence type="ECO:0000256" key="3">
    <source>
        <dbReference type="ARBA" id="ARBA00022801"/>
    </source>
</evidence>
<feature type="signal peptide" evidence="5">
    <location>
        <begin position="1"/>
        <end position="31"/>
    </location>
</feature>
<evidence type="ECO:0000256" key="1">
    <source>
        <dbReference type="ARBA" id="ARBA00007074"/>
    </source>
</evidence>
<dbReference type="Gene3D" id="3.90.1720.10">
    <property type="entry name" value="endopeptidase domain like (from Nostoc punctiforme)"/>
    <property type="match status" value="1"/>
</dbReference>
<evidence type="ECO:0000256" key="4">
    <source>
        <dbReference type="ARBA" id="ARBA00022807"/>
    </source>
</evidence>
<dbReference type="Proteomes" id="UP001204151">
    <property type="component" value="Unassembled WGS sequence"/>
</dbReference>